<sequence>MRDTLKKVLCSDCASNAMGPKPSEIEILREENILITKECERITSLLAKNGVNPVLQTSLPSSSSHHTSQGRFLNQICGILAPNQPVYSHDHHIYARDPNTPDHSQLAPHQLNISTPTPYLCQDIHVDASALSKDILAPTLDQHNPNVINATIDKNISTLQPNISDDDPLLISRLDYNIPALVTILDQDMATLISSREQK</sequence>
<comment type="caution">
    <text evidence="1">The sequence shown here is derived from an EMBL/GenBank/DDBJ whole genome shotgun (WGS) entry which is preliminary data.</text>
</comment>
<keyword evidence="2" id="KW-1185">Reference proteome</keyword>
<evidence type="ECO:0000313" key="2">
    <source>
        <dbReference type="Proteomes" id="UP001386955"/>
    </source>
</evidence>
<dbReference type="Proteomes" id="UP001386955">
    <property type="component" value="Unassembled WGS sequence"/>
</dbReference>
<reference evidence="1 2" key="1">
    <citation type="submission" date="2024-01" db="EMBL/GenBank/DDBJ databases">
        <title>The genomes of 5 underutilized Papilionoideae crops provide insights into root nodulation and disease resistanc.</title>
        <authorList>
            <person name="Jiang F."/>
        </authorList>
    </citation>
    <scope>NUCLEOTIDE SEQUENCE [LARGE SCALE GENOMIC DNA]</scope>
    <source>
        <strain evidence="1">DUOXIRENSHENG_FW03</strain>
        <tissue evidence="1">Leaves</tissue>
    </source>
</reference>
<accession>A0AAN9SB08</accession>
<evidence type="ECO:0000313" key="1">
    <source>
        <dbReference type="EMBL" id="KAK7390588.1"/>
    </source>
</evidence>
<dbReference type="EMBL" id="JAYMYS010000006">
    <property type="protein sequence ID" value="KAK7390588.1"/>
    <property type="molecule type" value="Genomic_DNA"/>
</dbReference>
<organism evidence="1 2">
    <name type="scientific">Psophocarpus tetragonolobus</name>
    <name type="common">Winged bean</name>
    <name type="synonym">Dolichos tetragonolobus</name>
    <dbReference type="NCBI Taxonomy" id="3891"/>
    <lineage>
        <taxon>Eukaryota</taxon>
        <taxon>Viridiplantae</taxon>
        <taxon>Streptophyta</taxon>
        <taxon>Embryophyta</taxon>
        <taxon>Tracheophyta</taxon>
        <taxon>Spermatophyta</taxon>
        <taxon>Magnoliopsida</taxon>
        <taxon>eudicotyledons</taxon>
        <taxon>Gunneridae</taxon>
        <taxon>Pentapetalae</taxon>
        <taxon>rosids</taxon>
        <taxon>fabids</taxon>
        <taxon>Fabales</taxon>
        <taxon>Fabaceae</taxon>
        <taxon>Papilionoideae</taxon>
        <taxon>50 kb inversion clade</taxon>
        <taxon>NPAAA clade</taxon>
        <taxon>indigoferoid/millettioid clade</taxon>
        <taxon>Phaseoleae</taxon>
        <taxon>Psophocarpus</taxon>
    </lineage>
</organism>
<dbReference type="AlphaFoldDB" id="A0AAN9SB08"/>
<name>A0AAN9SB08_PSOTE</name>
<gene>
    <name evidence="1" type="ORF">VNO78_25897</name>
</gene>
<protein>
    <submittedName>
        <fullName evidence="1">Uncharacterized protein</fullName>
    </submittedName>
</protein>
<proteinExistence type="predicted"/>